<sequence>MNKKAVFIPLGIICGAAAIATPIIVVSMKKSENEVKPINEISNKIEYNDSEKSFFPKLDVQDFYKYVNIENKVAKFNKKIIGEIIKTVFKKMILSSEKIKFNYRLNNDENKLDIIFMTKNGEKDVYKKYIFKIDDEELKIDE</sequence>
<evidence type="ECO:0000313" key="3">
    <source>
        <dbReference type="Proteomes" id="UP000290243"/>
    </source>
</evidence>
<keyword evidence="1" id="KW-0472">Membrane</keyword>
<keyword evidence="3" id="KW-1185">Reference proteome</keyword>
<name>A0A449B4X2_9BACT</name>
<accession>A0A449B4X2</accession>
<evidence type="ECO:0000313" key="2">
    <source>
        <dbReference type="EMBL" id="VEU75653.1"/>
    </source>
</evidence>
<gene>
    <name evidence="2" type="ORF">NCTC10168_00580</name>
</gene>
<dbReference type="NCBIfam" id="NF045957">
    <property type="entry name" value="MHO_1590_dom"/>
    <property type="match status" value="1"/>
</dbReference>
<organism evidence="2 3">
    <name type="scientific">Mycoplasmopsis maculosa</name>
    <dbReference type="NCBI Taxonomy" id="114885"/>
    <lineage>
        <taxon>Bacteria</taxon>
        <taxon>Bacillati</taxon>
        <taxon>Mycoplasmatota</taxon>
        <taxon>Mycoplasmoidales</taxon>
        <taxon>Metamycoplasmataceae</taxon>
        <taxon>Mycoplasmopsis</taxon>
    </lineage>
</organism>
<proteinExistence type="predicted"/>
<reference evidence="2 3" key="1">
    <citation type="submission" date="2019-01" db="EMBL/GenBank/DDBJ databases">
        <authorList>
            <consortium name="Pathogen Informatics"/>
        </authorList>
    </citation>
    <scope>NUCLEOTIDE SEQUENCE [LARGE SCALE GENOMIC DNA]</scope>
    <source>
        <strain evidence="2 3">NCTC10168</strain>
    </source>
</reference>
<protein>
    <submittedName>
        <fullName evidence="2">Membrane protein</fullName>
    </submittedName>
</protein>
<dbReference type="RefSeq" id="WP_129646938.1">
    <property type="nucleotide sequence ID" value="NZ_LR215037.1"/>
</dbReference>
<dbReference type="KEGG" id="mmau:NCTC10168_00580"/>
<keyword evidence="1" id="KW-1133">Transmembrane helix</keyword>
<feature type="transmembrane region" description="Helical" evidence="1">
    <location>
        <begin position="6"/>
        <end position="26"/>
    </location>
</feature>
<evidence type="ECO:0000256" key="1">
    <source>
        <dbReference type="SAM" id="Phobius"/>
    </source>
</evidence>
<keyword evidence="1" id="KW-0812">Transmembrane</keyword>
<dbReference type="Proteomes" id="UP000290243">
    <property type="component" value="Chromosome"/>
</dbReference>
<dbReference type="EMBL" id="LR215037">
    <property type="protein sequence ID" value="VEU75653.1"/>
    <property type="molecule type" value="Genomic_DNA"/>
</dbReference>
<dbReference type="AlphaFoldDB" id="A0A449B4X2"/>